<dbReference type="SUPFAM" id="SSF53955">
    <property type="entry name" value="Lysozyme-like"/>
    <property type="match status" value="1"/>
</dbReference>
<keyword evidence="2" id="KW-1185">Reference proteome</keyword>
<proteinExistence type="predicted"/>
<evidence type="ECO:0000313" key="1">
    <source>
        <dbReference type="EMBL" id="PZM17312.1"/>
    </source>
</evidence>
<name>A0A2W4CYQ6_9HYPH</name>
<dbReference type="Proteomes" id="UP000248925">
    <property type="component" value="Unassembled WGS sequence"/>
</dbReference>
<evidence type="ECO:0008006" key="3">
    <source>
        <dbReference type="Google" id="ProtNLM"/>
    </source>
</evidence>
<reference evidence="1 2" key="1">
    <citation type="journal article" date="2018" name="Sci. Rep.">
        <title>Rhizobium tumorigenes sp. nov., a novel plant tumorigenic bacterium isolated from cane gall tumors on thornless blackberry.</title>
        <authorList>
            <person name="Kuzmanovi N."/>
            <person name="Smalla K."/>
            <person name="Gronow S."/>
            <person name="PuBawska J."/>
        </authorList>
    </citation>
    <scope>NUCLEOTIDE SEQUENCE [LARGE SCALE GENOMIC DNA]</scope>
    <source>
        <strain evidence="1 2">CCBAU 85046</strain>
    </source>
</reference>
<dbReference type="EMBL" id="PCDP01000001">
    <property type="protein sequence ID" value="PZM17312.1"/>
    <property type="molecule type" value="Genomic_DNA"/>
</dbReference>
<dbReference type="Gene3D" id="1.10.530.10">
    <property type="match status" value="1"/>
</dbReference>
<dbReference type="PANTHER" id="PTHR34408:SF1">
    <property type="entry name" value="GLYCOSYL HYDROLASE FAMILY 19 DOMAIN-CONTAINING PROTEIN HI_1415"/>
    <property type="match status" value="1"/>
</dbReference>
<dbReference type="InterPro" id="IPR052354">
    <property type="entry name" value="Cell_Wall_Dynamics_Protein"/>
</dbReference>
<comment type="caution">
    <text evidence="1">The sequence shown here is derived from an EMBL/GenBank/DDBJ whole genome shotgun (WGS) entry which is preliminary data.</text>
</comment>
<dbReference type="PANTHER" id="PTHR34408">
    <property type="entry name" value="FAMILY PROTEIN, PUTATIVE-RELATED"/>
    <property type="match status" value="1"/>
</dbReference>
<dbReference type="InterPro" id="IPR023346">
    <property type="entry name" value="Lysozyme-like_dom_sf"/>
</dbReference>
<accession>A0A2W4CYQ6</accession>
<sequence length="212" mass="23617">MDRTFFFEHLRKRLYPHGLDQSQMDGHRVILDEWERNHATDDDRWLAYILATAHREAGAGLQPVCENLNYSERGLLATFPKYFGIAEARAYAHHPERIANRAYANRMGNGNEASGDGWLYRGRGLVQITGKANYAKFGCAKSPDTALVHQTAIRILFDGMIDGAFTGKNLAGYFNRTTADWVGARAIVNPGNLADLVGANARAYYAAIGYMV</sequence>
<dbReference type="AlphaFoldDB" id="A0A2W4CYQ6"/>
<gene>
    <name evidence="1" type="ORF">CPY51_02350</name>
</gene>
<protein>
    <recommendedName>
        <fullName evidence="3">Chitinase</fullName>
    </recommendedName>
</protein>
<dbReference type="OrthoDB" id="3078754at2"/>
<organism evidence="1 2">
    <name type="scientific">Rhizobium tubonense</name>
    <dbReference type="NCBI Taxonomy" id="484088"/>
    <lineage>
        <taxon>Bacteria</taxon>
        <taxon>Pseudomonadati</taxon>
        <taxon>Pseudomonadota</taxon>
        <taxon>Alphaproteobacteria</taxon>
        <taxon>Hyphomicrobiales</taxon>
        <taxon>Rhizobiaceae</taxon>
        <taxon>Rhizobium/Agrobacterium group</taxon>
        <taxon>Rhizobium</taxon>
    </lineage>
</organism>
<evidence type="ECO:0000313" key="2">
    <source>
        <dbReference type="Proteomes" id="UP000248925"/>
    </source>
</evidence>